<evidence type="ECO:0000313" key="2">
    <source>
        <dbReference type="EMBL" id="CAG9931322.1"/>
    </source>
</evidence>
<dbReference type="Proteomes" id="UP000839052">
    <property type="component" value="Chromosome"/>
</dbReference>
<dbReference type="RefSeq" id="WP_239795429.1">
    <property type="nucleotide sequence ID" value="NZ_OU912926.1"/>
</dbReference>
<protein>
    <submittedName>
        <fullName evidence="2">HEPN_Swt1 domain-containing protein</fullName>
    </submittedName>
</protein>
<gene>
    <name evidence="2" type="ORF">NTG6680_0069</name>
</gene>
<feature type="domain" description="Swt1-like HEPN" evidence="1">
    <location>
        <begin position="67"/>
        <end position="192"/>
    </location>
</feature>
<reference evidence="2 3" key="1">
    <citation type="submission" date="2021-10" db="EMBL/GenBank/DDBJ databases">
        <authorList>
            <person name="Koch H."/>
        </authorList>
    </citation>
    <scope>NUCLEOTIDE SEQUENCE [LARGE SCALE GENOMIC DNA]</scope>
    <source>
        <strain evidence="2">6680</strain>
    </source>
</reference>
<proteinExistence type="predicted"/>
<accession>A0ABN8AIE7</accession>
<organism evidence="2 3">
    <name type="scientific">Candidatus Nitrotoga arctica</name>
    <dbReference type="NCBI Taxonomy" id="453162"/>
    <lineage>
        <taxon>Bacteria</taxon>
        <taxon>Pseudomonadati</taxon>
        <taxon>Pseudomonadota</taxon>
        <taxon>Betaproteobacteria</taxon>
        <taxon>Nitrosomonadales</taxon>
        <taxon>Gallionellaceae</taxon>
        <taxon>Candidatus Nitrotoga</taxon>
    </lineage>
</organism>
<name>A0ABN8AIE7_9PROT</name>
<evidence type="ECO:0000259" key="1">
    <source>
        <dbReference type="Pfam" id="PF18731"/>
    </source>
</evidence>
<dbReference type="EMBL" id="OU912926">
    <property type="protein sequence ID" value="CAG9931322.1"/>
    <property type="molecule type" value="Genomic_DNA"/>
</dbReference>
<dbReference type="Pfam" id="PF18731">
    <property type="entry name" value="HEPN_Swt1"/>
    <property type="match status" value="1"/>
</dbReference>
<keyword evidence="3" id="KW-1185">Reference proteome</keyword>
<dbReference type="InterPro" id="IPR041650">
    <property type="entry name" value="HEPN_Swt1"/>
</dbReference>
<sequence length="194" mass="22350">MSRSTAVKAFAMTNMLLEAELDQVEEKFQIDLGRNRNKGNKIEDKYYPQFASSLRAEARKMSQHYEVFYCLEKSIRQLIVDIFEATGNPDWWGNLVPDVVRQNVIKSIKREKEAAVTPRSSEPIDYTTFGELSEIIKSNWSLFGGVVFNELKAVEKVMANLNSLRNPIAHCSPLAEDEVLRLELALRDWFRIMT</sequence>
<evidence type="ECO:0000313" key="3">
    <source>
        <dbReference type="Proteomes" id="UP000839052"/>
    </source>
</evidence>